<evidence type="ECO:0000313" key="4">
    <source>
        <dbReference type="Proteomes" id="UP000248259"/>
    </source>
</evidence>
<dbReference type="Pfam" id="PF13531">
    <property type="entry name" value="SBP_bac_11"/>
    <property type="match status" value="1"/>
</dbReference>
<keyword evidence="1 2" id="KW-0732">Signal</keyword>
<reference evidence="3 4" key="1">
    <citation type="submission" date="2018-06" db="EMBL/GenBank/DDBJ databases">
        <title>Azoarcus communis strain SWub3 genome.</title>
        <authorList>
            <person name="Zorraquino Salvo V."/>
            <person name="Toubiana D."/>
            <person name="Blumwald E."/>
        </authorList>
    </citation>
    <scope>NUCLEOTIDE SEQUENCE [LARGE SCALE GENOMIC DNA]</scope>
    <source>
        <strain evidence="3 4">SWub3</strain>
    </source>
</reference>
<sequence length="355" mass="39551">MRGFRSLLACALGLATLSAWAQITPDRVAVARAEGRVVIYAATDQDIVQPLIDDFEQRHPGIRVEYHDMQSGDLYRRIVDEARSGGRADVVWSSAMDLQVKLVNDGYAQVHRSAETAALPSWAIWKNEAFGTTYEPAVVVYHKPSFSTEQPPDTHAGLIETLTRQPTRFDGRLASYDPARSGVGMLLHTQDAQSNPIVFWQLARALGDRRLITYPTSGEMLDEVAQGKVLIGYNVLGSYALTRAQADPAIGVIWPRDYTLVLSRVAFITRQARHPQAARLWMDHMLSVHGQTVLARSAGLFAVREDVSSENAIGLRRQLGSAFRPIPIGSGLLTYLDQAKQRDFLRQWDQATQRR</sequence>
<dbReference type="OrthoDB" id="8673316at2"/>
<dbReference type="EMBL" id="QKOE01000020">
    <property type="protein sequence ID" value="PZA14882.1"/>
    <property type="molecule type" value="Genomic_DNA"/>
</dbReference>
<evidence type="ECO:0000256" key="1">
    <source>
        <dbReference type="ARBA" id="ARBA00022729"/>
    </source>
</evidence>
<dbReference type="PANTHER" id="PTHR30006:SF25">
    <property type="entry name" value="PHOSPHOGLYCERATE TRANSPORT REGULATORY PROTEIN PGTC"/>
    <property type="match status" value="1"/>
</dbReference>
<organism evidence="3 4">
    <name type="scientific">Parazoarcus communis SWub3 = DSM 12120</name>
    <dbReference type="NCBI Taxonomy" id="1121029"/>
    <lineage>
        <taxon>Bacteria</taxon>
        <taxon>Pseudomonadati</taxon>
        <taxon>Pseudomonadota</taxon>
        <taxon>Betaproteobacteria</taxon>
        <taxon>Rhodocyclales</taxon>
        <taxon>Zoogloeaceae</taxon>
        <taxon>Parazoarcus</taxon>
    </lineage>
</organism>
<accession>A0A323UPH2</accession>
<evidence type="ECO:0000313" key="3">
    <source>
        <dbReference type="EMBL" id="PZA14882.1"/>
    </source>
</evidence>
<protein>
    <submittedName>
        <fullName evidence="3">ABC transporter substrate-binding protein</fullName>
    </submittedName>
</protein>
<dbReference type="Gene3D" id="3.40.190.10">
    <property type="entry name" value="Periplasmic binding protein-like II"/>
    <property type="match status" value="2"/>
</dbReference>
<dbReference type="AlphaFoldDB" id="A0A323UPH2"/>
<feature type="signal peptide" evidence="2">
    <location>
        <begin position="1"/>
        <end position="21"/>
    </location>
</feature>
<keyword evidence="4" id="KW-1185">Reference proteome</keyword>
<comment type="caution">
    <text evidence="3">The sequence shown here is derived from an EMBL/GenBank/DDBJ whole genome shotgun (WGS) entry which is preliminary data.</text>
</comment>
<dbReference type="PANTHER" id="PTHR30006">
    <property type="entry name" value="THIAMINE-BINDING PERIPLASMIC PROTEIN-RELATED"/>
    <property type="match status" value="1"/>
</dbReference>
<gene>
    <name evidence="3" type="ORF">DNK49_19410</name>
</gene>
<feature type="chain" id="PRO_5016399856" evidence="2">
    <location>
        <begin position="22"/>
        <end position="355"/>
    </location>
</feature>
<proteinExistence type="predicted"/>
<dbReference type="RefSeq" id="WP_110528590.1">
    <property type="nucleotide sequence ID" value="NZ_QKOE01000020.1"/>
</dbReference>
<dbReference type="SUPFAM" id="SSF53850">
    <property type="entry name" value="Periplasmic binding protein-like II"/>
    <property type="match status" value="1"/>
</dbReference>
<dbReference type="Proteomes" id="UP000248259">
    <property type="component" value="Unassembled WGS sequence"/>
</dbReference>
<dbReference type="GO" id="GO:0030288">
    <property type="term" value="C:outer membrane-bounded periplasmic space"/>
    <property type="evidence" value="ECO:0007669"/>
    <property type="project" value="TreeGrafter"/>
</dbReference>
<name>A0A323UPH2_9RHOO</name>
<evidence type="ECO:0000256" key="2">
    <source>
        <dbReference type="SAM" id="SignalP"/>
    </source>
</evidence>